<feature type="region of interest" description="Disordered" evidence="1">
    <location>
        <begin position="64"/>
        <end position="88"/>
    </location>
</feature>
<evidence type="ECO:0000313" key="3">
    <source>
        <dbReference type="Proteomes" id="UP000636709"/>
    </source>
</evidence>
<evidence type="ECO:0000313" key="2">
    <source>
        <dbReference type="EMBL" id="KAF8660581.1"/>
    </source>
</evidence>
<evidence type="ECO:0000256" key="1">
    <source>
        <dbReference type="SAM" id="MobiDB-lite"/>
    </source>
</evidence>
<dbReference type="EMBL" id="JACEFO010002437">
    <property type="protein sequence ID" value="KAF8660581.1"/>
    <property type="molecule type" value="Genomic_DNA"/>
</dbReference>
<dbReference type="OrthoDB" id="1416910at2759"/>
<comment type="caution">
    <text evidence="2">The sequence shown here is derived from an EMBL/GenBank/DDBJ whole genome shotgun (WGS) entry which is preliminary data.</text>
</comment>
<dbReference type="Proteomes" id="UP000636709">
    <property type="component" value="Unassembled WGS sequence"/>
</dbReference>
<sequence>MKSAHGSGESDEQILERAHAVYKSENSQKPFLFEYWWRVIKDQPKWARVYPLENKRLKLNASGAYTSSSNQDTDEASPAANPRPLGRNISRAKLKGKIKSNSQCLGDRLSNETVQVFNDSQLKKTEAIKKMASATTEHAKAIAEQNNLDKMSKYIQLISIDTTNSSAVEKARHDMVLNYFTKELFPEDKS</sequence>
<dbReference type="AlphaFoldDB" id="A0A835E472"/>
<dbReference type="PANTHER" id="PTHR45023:SF4">
    <property type="entry name" value="GLYCINE-RICH PROTEIN-RELATED"/>
    <property type="match status" value="1"/>
</dbReference>
<dbReference type="PANTHER" id="PTHR45023">
    <property type="match status" value="1"/>
</dbReference>
<evidence type="ECO:0008006" key="4">
    <source>
        <dbReference type="Google" id="ProtNLM"/>
    </source>
</evidence>
<protein>
    <recommendedName>
        <fullName evidence="4">No apical meristem-associated C-terminal domain-containing protein</fullName>
    </recommendedName>
</protein>
<name>A0A835E472_9POAL</name>
<proteinExistence type="predicted"/>
<gene>
    <name evidence="2" type="ORF">HU200_057606</name>
</gene>
<reference evidence="2" key="1">
    <citation type="submission" date="2020-07" db="EMBL/GenBank/DDBJ databases">
        <title>Genome sequence and genetic diversity analysis of an under-domesticated orphan crop, white fonio (Digitaria exilis).</title>
        <authorList>
            <person name="Bennetzen J.L."/>
            <person name="Chen S."/>
            <person name="Ma X."/>
            <person name="Wang X."/>
            <person name="Yssel A.E.J."/>
            <person name="Chaluvadi S.R."/>
            <person name="Johnson M."/>
            <person name="Gangashetty P."/>
            <person name="Hamidou F."/>
            <person name="Sanogo M.D."/>
            <person name="Zwaenepoel A."/>
            <person name="Wallace J."/>
            <person name="Van De Peer Y."/>
            <person name="Van Deynze A."/>
        </authorList>
    </citation>
    <scope>NUCLEOTIDE SEQUENCE</scope>
    <source>
        <tissue evidence="2">Leaves</tissue>
    </source>
</reference>
<accession>A0A835E472</accession>
<keyword evidence="3" id="KW-1185">Reference proteome</keyword>
<organism evidence="2 3">
    <name type="scientific">Digitaria exilis</name>
    <dbReference type="NCBI Taxonomy" id="1010633"/>
    <lineage>
        <taxon>Eukaryota</taxon>
        <taxon>Viridiplantae</taxon>
        <taxon>Streptophyta</taxon>
        <taxon>Embryophyta</taxon>
        <taxon>Tracheophyta</taxon>
        <taxon>Spermatophyta</taxon>
        <taxon>Magnoliopsida</taxon>
        <taxon>Liliopsida</taxon>
        <taxon>Poales</taxon>
        <taxon>Poaceae</taxon>
        <taxon>PACMAD clade</taxon>
        <taxon>Panicoideae</taxon>
        <taxon>Panicodae</taxon>
        <taxon>Paniceae</taxon>
        <taxon>Anthephorinae</taxon>
        <taxon>Digitaria</taxon>
    </lineage>
</organism>